<dbReference type="AlphaFoldDB" id="A0A371H0R0"/>
<dbReference type="EMBL" id="QJKJ01003901">
    <property type="protein sequence ID" value="RDX96375.1"/>
    <property type="molecule type" value="Genomic_DNA"/>
</dbReference>
<protein>
    <submittedName>
        <fullName evidence="1">Uncharacterized protein</fullName>
    </submittedName>
</protein>
<dbReference type="Proteomes" id="UP000257109">
    <property type="component" value="Unassembled WGS sequence"/>
</dbReference>
<proteinExistence type="predicted"/>
<evidence type="ECO:0000313" key="2">
    <source>
        <dbReference type="Proteomes" id="UP000257109"/>
    </source>
</evidence>
<organism evidence="1 2">
    <name type="scientific">Mucuna pruriens</name>
    <name type="common">Velvet bean</name>
    <name type="synonym">Dolichos pruriens</name>
    <dbReference type="NCBI Taxonomy" id="157652"/>
    <lineage>
        <taxon>Eukaryota</taxon>
        <taxon>Viridiplantae</taxon>
        <taxon>Streptophyta</taxon>
        <taxon>Embryophyta</taxon>
        <taxon>Tracheophyta</taxon>
        <taxon>Spermatophyta</taxon>
        <taxon>Magnoliopsida</taxon>
        <taxon>eudicotyledons</taxon>
        <taxon>Gunneridae</taxon>
        <taxon>Pentapetalae</taxon>
        <taxon>rosids</taxon>
        <taxon>fabids</taxon>
        <taxon>Fabales</taxon>
        <taxon>Fabaceae</taxon>
        <taxon>Papilionoideae</taxon>
        <taxon>50 kb inversion clade</taxon>
        <taxon>NPAAA clade</taxon>
        <taxon>indigoferoid/millettioid clade</taxon>
        <taxon>Phaseoleae</taxon>
        <taxon>Mucuna</taxon>
    </lineage>
</organism>
<name>A0A371H0R0_MUCPR</name>
<evidence type="ECO:0000313" key="1">
    <source>
        <dbReference type="EMBL" id="RDX96375.1"/>
    </source>
</evidence>
<gene>
    <name evidence="1" type="ORF">CR513_20981</name>
</gene>
<comment type="caution">
    <text evidence="1">The sequence shown here is derived from an EMBL/GenBank/DDBJ whole genome shotgun (WGS) entry which is preliminary data.</text>
</comment>
<sequence>MGWWCTELQYQTSSGYRTSSKEAIQFSAFYYNSWGS</sequence>
<reference evidence="1" key="1">
    <citation type="submission" date="2018-05" db="EMBL/GenBank/DDBJ databases">
        <title>Draft genome of Mucuna pruriens seed.</title>
        <authorList>
            <person name="Nnadi N.E."/>
            <person name="Vos R."/>
            <person name="Hasami M.H."/>
            <person name="Devisetty U.K."/>
            <person name="Aguiy J.C."/>
        </authorList>
    </citation>
    <scope>NUCLEOTIDE SEQUENCE [LARGE SCALE GENOMIC DNA]</scope>
    <source>
        <strain evidence="1">JCA_2017</strain>
    </source>
</reference>
<accession>A0A371H0R0</accession>
<keyword evidence="2" id="KW-1185">Reference proteome</keyword>